<evidence type="ECO:0000256" key="1">
    <source>
        <dbReference type="ARBA" id="ARBA00023186"/>
    </source>
</evidence>
<dbReference type="Gene3D" id="1.10.287.110">
    <property type="entry name" value="DnaJ domain"/>
    <property type="match status" value="1"/>
</dbReference>
<evidence type="ECO:0000313" key="3">
    <source>
        <dbReference type="Proteomes" id="UP000019194"/>
    </source>
</evidence>
<comment type="caution">
    <text evidence="2">The sequence shown here is derived from an EMBL/GenBank/DDBJ whole genome shotgun (WGS) entry which is preliminary data.</text>
</comment>
<dbReference type="AlphaFoldDB" id="A0A7G2IGZ4"/>
<proteinExistence type="predicted"/>
<dbReference type="EMBL" id="CBWP010000010">
    <property type="protein sequence ID" value="CDL36246.1"/>
    <property type="molecule type" value="Genomic_DNA"/>
</dbReference>
<sequence length="39" mass="4240">MAKQDYYEILGVSKSAEEREIKKGLQAPGHEISPGPQPG</sequence>
<protein>
    <submittedName>
        <fullName evidence="2">Chaperone protein DnaJ</fullName>
    </submittedName>
</protein>
<name>A0A7G2IGZ4_CITFR</name>
<accession>A0A7G2IGZ4</accession>
<dbReference type="InterPro" id="IPR036869">
    <property type="entry name" value="J_dom_sf"/>
</dbReference>
<reference evidence="2 3" key="1">
    <citation type="submission" date="2013-10" db="EMBL/GenBank/DDBJ databases">
        <title>Antibiotic resistance diversity of beta-lactamase producers in the General Hospital Vienna.</title>
        <authorList>
            <person name="Barisic I."/>
            <person name="Mitteregger D."/>
            <person name="Hirschl A.M."/>
            <person name="Noehammer C."/>
            <person name="Wiesinger-Mayr H."/>
        </authorList>
    </citation>
    <scope>NUCLEOTIDE SEQUENCE [LARGE SCALE GENOMIC DNA]</scope>
    <source>
        <strain evidence="2 3">ISC11</strain>
    </source>
</reference>
<dbReference type="SUPFAM" id="SSF46565">
    <property type="entry name" value="Chaperone J-domain"/>
    <property type="match status" value="1"/>
</dbReference>
<evidence type="ECO:0000313" key="2">
    <source>
        <dbReference type="EMBL" id="CDL36246.1"/>
    </source>
</evidence>
<dbReference type="Proteomes" id="UP000019194">
    <property type="component" value="Unassembled WGS sequence"/>
</dbReference>
<organism evidence="2 3">
    <name type="scientific">Citrobacter freundii</name>
    <dbReference type="NCBI Taxonomy" id="546"/>
    <lineage>
        <taxon>Bacteria</taxon>
        <taxon>Pseudomonadati</taxon>
        <taxon>Pseudomonadota</taxon>
        <taxon>Gammaproteobacteria</taxon>
        <taxon>Enterobacterales</taxon>
        <taxon>Enterobacteriaceae</taxon>
        <taxon>Citrobacter</taxon>
        <taxon>Citrobacter freundii complex</taxon>
    </lineage>
</organism>
<keyword evidence="1" id="KW-0143">Chaperone</keyword>